<evidence type="ECO:0000313" key="6">
    <source>
        <dbReference type="EMBL" id="ASR51100.1"/>
    </source>
</evidence>
<protein>
    <submittedName>
        <fullName evidence="6">Aldehyde-activating protein</fullName>
    </submittedName>
</protein>
<dbReference type="EMBL" id="CP020083">
    <property type="protein sequence ID" value="ASR51100.1"/>
    <property type="molecule type" value="Genomic_DNA"/>
</dbReference>
<dbReference type="InterPro" id="IPR011057">
    <property type="entry name" value="Mss4-like_sf"/>
</dbReference>
<dbReference type="PROSITE" id="PS51891">
    <property type="entry name" value="CENP_V_GFA"/>
    <property type="match status" value="1"/>
</dbReference>
<keyword evidence="4" id="KW-0456">Lyase</keyword>
<keyword evidence="2" id="KW-0479">Metal-binding</keyword>
<dbReference type="InterPro" id="IPR006913">
    <property type="entry name" value="CENP-V/GFA"/>
</dbReference>
<feature type="domain" description="CENP-V/GFA" evidence="5">
    <location>
        <begin position="4"/>
        <end position="111"/>
    </location>
</feature>
<accession>A0ABM6M5B8</accession>
<evidence type="ECO:0000256" key="3">
    <source>
        <dbReference type="ARBA" id="ARBA00022833"/>
    </source>
</evidence>
<evidence type="ECO:0000259" key="5">
    <source>
        <dbReference type="PROSITE" id="PS51891"/>
    </source>
</evidence>
<organism evidence="6 7">
    <name type="scientific">Blastomonas fulva</name>
    <dbReference type="NCBI Taxonomy" id="1550728"/>
    <lineage>
        <taxon>Bacteria</taxon>
        <taxon>Pseudomonadati</taxon>
        <taxon>Pseudomonadota</taxon>
        <taxon>Alphaproteobacteria</taxon>
        <taxon>Sphingomonadales</taxon>
        <taxon>Sphingomonadaceae</taxon>
        <taxon>Blastomonas</taxon>
    </lineage>
</organism>
<dbReference type="GeneID" id="303485154"/>
<keyword evidence="3" id="KW-0862">Zinc</keyword>
<dbReference type="Proteomes" id="UP000258016">
    <property type="component" value="Chromosome"/>
</dbReference>
<name>A0ABM6M5B8_9SPHN</name>
<dbReference type="PANTHER" id="PTHR33337">
    <property type="entry name" value="GFA DOMAIN-CONTAINING PROTEIN"/>
    <property type="match status" value="1"/>
</dbReference>
<dbReference type="Pfam" id="PF04828">
    <property type="entry name" value="GFA"/>
    <property type="match status" value="1"/>
</dbReference>
<keyword evidence="7" id="KW-1185">Reference proteome</keyword>
<evidence type="ECO:0000256" key="4">
    <source>
        <dbReference type="ARBA" id="ARBA00023239"/>
    </source>
</evidence>
<dbReference type="PANTHER" id="PTHR33337:SF40">
    <property type="entry name" value="CENP-V_GFA DOMAIN-CONTAINING PROTEIN-RELATED"/>
    <property type="match status" value="1"/>
</dbReference>
<dbReference type="Gene3D" id="3.90.1590.10">
    <property type="entry name" value="glutathione-dependent formaldehyde- activating enzyme (gfa)"/>
    <property type="match status" value="1"/>
</dbReference>
<dbReference type="SUPFAM" id="SSF51316">
    <property type="entry name" value="Mss4-like"/>
    <property type="match status" value="1"/>
</dbReference>
<gene>
    <name evidence="6" type="ORF">B5J99_06130</name>
</gene>
<proteinExistence type="inferred from homology"/>
<sequence length="132" mass="14549">MTIREARCACGQVSVECQGDPQRVSICHCLNCQRRSGSAFAFQARWPQERVAITGRTAWWTKQGESGSAATFTFCADCGTTVAYRADSLPGLIAVPVGTFADPLFPAPEYSVYEQRKHRWIALTAPGMVHYD</sequence>
<evidence type="ECO:0000256" key="1">
    <source>
        <dbReference type="ARBA" id="ARBA00005495"/>
    </source>
</evidence>
<dbReference type="RefSeq" id="WP_117351888.1">
    <property type="nucleotide sequence ID" value="NZ_CP020083.1"/>
</dbReference>
<comment type="similarity">
    <text evidence="1">Belongs to the Gfa family.</text>
</comment>
<reference evidence="6 7" key="1">
    <citation type="submission" date="2017-03" db="EMBL/GenBank/DDBJ databases">
        <title>Complete genome sequence of Blastomonas fulva degrading microcsystin LR.</title>
        <authorList>
            <person name="Lee H.-g."/>
            <person name="Jin L."/>
            <person name="oh H.-M."/>
        </authorList>
    </citation>
    <scope>NUCLEOTIDE SEQUENCE [LARGE SCALE GENOMIC DNA]</scope>
    <source>
        <strain evidence="6 7">T2</strain>
    </source>
</reference>
<evidence type="ECO:0000313" key="7">
    <source>
        <dbReference type="Proteomes" id="UP000258016"/>
    </source>
</evidence>
<evidence type="ECO:0000256" key="2">
    <source>
        <dbReference type="ARBA" id="ARBA00022723"/>
    </source>
</evidence>